<dbReference type="InterPro" id="IPR014198">
    <property type="entry name" value="Spore_III_AB"/>
</dbReference>
<evidence type="ECO:0000313" key="2">
    <source>
        <dbReference type="Proteomes" id="UP000184088"/>
    </source>
</evidence>
<reference evidence="1 2" key="1">
    <citation type="submission" date="2016-11" db="EMBL/GenBank/DDBJ databases">
        <authorList>
            <person name="Jaros S."/>
            <person name="Januszkiewicz K."/>
            <person name="Wedrychowicz H."/>
        </authorList>
    </citation>
    <scope>NUCLEOTIDE SEQUENCE [LARGE SCALE GENOMIC DNA]</scope>
    <source>
        <strain evidence="1 2">DSM 17918</strain>
    </source>
</reference>
<evidence type="ECO:0000313" key="1">
    <source>
        <dbReference type="EMBL" id="SHE52210.1"/>
    </source>
</evidence>
<proteinExistence type="predicted"/>
<protein>
    <submittedName>
        <fullName evidence="1">Stage III sporulation protein AB</fullName>
    </submittedName>
</protein>
<name>A0A1M4U6G2_9THEO</name>
<dbReference type="PIRSF" id="PIRSF021435">
    <property type="entry name" value="SpoIIIAB"/>
    <property type="match status" value="1"/>
</dbReference>
<sequence length="171" mass="19397">MILKILGSTMVLFSTTFLGISIANNYKLRLTALRDIQRCLEYLMTEVIYVQTPLPEAFINTAKIASKEIAPLFEATIEILEREENCSIKQAFIKSLEKLDLPLDREDIKIIKHLGNTLGSTDVENQVRAFKLALSRLSKQEELALKLKEKNEKLFKEIGFLCGAIIVILLI</sequence>
<dbReference type="AlphaFoldDB" id="A0A1M4U6G2"/>
<dbReference type="Proteomes" id="UP000184088">
    <property type="component" value="Unassembled WGS sequence"/>
</dbReference>
<dbReference type="EMBL" id="FQVH01000002">
    <property type="protein sequence ID" value="SHE52210.1"/>
    <property type="molecule type" value="Genomic_DNA"/>
</dbReference>
<dbReference type="NCBIfam" id="TIGR02833">
    <property type="entry name" value="spore_III_AB"/>
    <property type="match status" value="1"/>
</dbReference>
<dbReference type="Pfam" id="PF09548">
    <property type="entry name" value="Spore_III_AB"/>
    <property type="match status" value="1"/>
</dbReference>
<organism evidence="1 2">
    <name type="scientific">Caldanaerobius fijiensis DSM 17918</name>
    <dbReference type="NCBI Taxonomy" id="1121256"/>
    <lineage>
        <taxon>Bacteria</taxon>
        <taxon>Bacillati</taxon>
        <taxon>Bacillota</taxon>
        <taxon>Clostridia</taxon>
        <taxon>Thermoanaerobacterales</taxon>
        <taxon>Thermoanaerobacteraceae</taxon>
        <taxon>Caldanaerobius</taxon>
    </lineage>
</organism>
<dbReference type="RefSeq" id="WP_073341413.1">
    <property type="nucleotide sequence ID" value="NZ_FQVH01000002.1"/>
</dbReference>
<keyword evidence="2" id="KW-1185">Reference proteome</keyword>
<dbReference type="STRING" id="1121256.SAMN02746089_00391"/>
<gene>
    <name evidence="1" type="ORF">SAMN02746089_00391</name>
</gene>
<dbReference type="OrthoDB" id="1957909at2"/>
<accession>A0A1M4U6G2</accession>